<organism evidence="1 2">
    <name type="scientific">Lentzea aerocolonigenes</name>
    <name type="common">Lechevalieria aerocolonigenes</name>
    <name type="synonym">Saccharothrix aerocolonigenes</name>
    <dbReference type="NCBI Taxonomy" id="68170"/>
    <lineage>
        <taxon>Bacteria</taxon>
        <taxon>Bacillati</taxon>
        <taxon>Actinomycetota</taxon>
        <taxon>Actinomycetes</taxon>
        <taxon>Pseudonocardiales</taxon>
        <taxon>Pseudonocardiaceae</taxon>
        <taxon>Lentzea</taxon>
    </lineage>
</organism>
<dbReference type="PATRIC" id="fig|68170.10.peg.7216"/>
<dbReference type="Proteomes" id="UP000033393">
    <property type="component" value="Unassembled WGS sequence"/>
</dbReference>
<proteinExistence type="predicted"/>
<dbReference type="OrthoDB" id="3693098at2"/>
<accession>A0A0F0GQD0</accession>
<dbReference type="AlphaFoldDB" id="A0A0F0GQD0"/>
<evidence type="ECO:0000313" key="1">
    <source>
        <dbReference type="EMBL" id="KJK44801.1"/>
    </source>
</evidence>
<protein>
    <submittedName>
        <fullName evidence="1">Uncharacterized protein</fullName>
    </submittedName>
</protein>
<gene>
    <name evidence="1" type="ORF">UK23_28250</name>
</gene>
<reference evidence="1 2" key="1">
    <citation type="submission" date="2015-02" db="EMBL/GenBank/DDBJ databases">
        <authorList>
            <person name="Ju K.-S."/>
            <person name="Doroghazi J.R."/>
            <person name="Metcalf W."/>
        </authorList>
    </citation>
    <scope>NUCLEOTIDE SEQUENCE [LARGE SCALE GENOMIC DNA]</scope>
    <source>
        <strain evidence="1 2">NRRL B-16140</strain>
    </source>
</reference>
<comment type="caution">
    <text evidence="1">The sequence shown here is derived from an EMBL/GenBank/DDBJ whole genome shotgun (WGS) entry which is preliminary data.</text>
</comment>
<dbReference type="EMBL" id="JYJG01000234">
    <property type="protein sequence ID" value="KJK44801.1"/>
    <property type="molecule type" value="Genomic_DNA"/>
</dbReference>
<keyword evidence="2" id="KW-1185">Reference proteome</keyword>
<sequence length="110" mass="11950">MAVEDRDAAALRECPDVAPLIWLRKAGWRFPPLSQDGGVFGYRLWPEEWADSIRVRSATDCLAIRINPVGAVVWERAGSLADVVEGLLGLPSPDAPGAPCLVRGSAPDRW</sequence>
<evidence type="ECO:0000313" key="2">
    <source>
        <dbReference type="Proteomes" id="UP000033393"/>
    </source>
</evidence>
<name>A0A0F0GQD0_LENAE</name>